<feature type="domain" description="CobW C-terminal" evidence="2">
    <location>
        <begin position="551"/>
        <end position="689"/>
    </location>
</feature>
<evidence type="ECO:0000313" key="3">
    <source>
        <dbReference type="EMBL" id="CAE7441441.1"/>
    </source>
</evidence>
<feature type="compositionally biased region" description="Pro residues" evidence="1">
    <location>
        <begin position="1086"/>
        <end position="1104"/>
    </location>
</feature>
<accession>A0A812RH17</accession>
<feature type="compositionally biased region" description="Pro residues" evidence="1">
    <location>
        <begin position="1159"/>
        <end position="1176"/>
    </location>
</feature>
<gene>
    <name evidence="3" type="primary">yciC</name>
    <name evidence="3" type="ORF">SNEC2469_LOCUS12133</name>
</gene>
<dbReference type="Proteomes" id="UP000601435">
    <property type="component" value="Unassembled WGS sequence"/>
</dbReference>
<comment type="caution">
    <text evidence="3">The sequence shown here is derived from an EMBL/GenBank/DDBJ whole genome shotgun (WGS) entry which is preliminary data.</text>
</comment>
<feature type="compositionally biased region" description="Pro residues" evidence="1">
    <location>
        <begin position="1024"/>
        <end position="1035"/>
    </location>
</feature>
<feature type="compositionally biased region" description="Acidic residues" evidence="1">
    <location>
        <begin position="268"/>
        <end position="278"/>
    </location>
</feature>
<dbReference type="CDD" id="cd03112">
    <property type="entry name" value="CobW-like"/>
    <property type="match status" value="1"/>
</dbReference>
<proteinExistence type="predicted"/>
<protein>
    <submittedName>
        <fullName evidence="3">YciC protein</fullName>
    </submittedName>
</protein>
<dbReference type="SMART" id="SM00833">
    <property type="entry name" value="CobW_C"/>
    <property type="match status" value="1"/>
</dbReference>
<reference evidence="3" key="1">
    <citation type="submission" date="2021-02" db="EMBL/GenBank/DDBJ databases">
        <authorList>
            <person name="Dougan E. K."/>
            <person name="Rhodes N."/>
            <person name="Thang M."/>
            <person name="Chan C."/>
        </authorList>
    </citation>
    <scope>NUCLEOTIDE SEQUENCE</scope>
</reference>
<feature type="region of interest" description="Disordered" evidence="1">
    <location>
        <begin position="920"/>
        <end position="1211"/>
    </location>
</feature>
<dbReference type="Pfam" id="PF07683">
    <property type="entry name" value="CobW_C"/>
    <property type="match status" value="1"/>
</dbReference>
<feature type="region of interest" description="Disordered" evidence="1">
    <location>
        <begin position="252"/>
        <end position="281"/>
    </location>
</feature>
<dbReference type="EMBL" id="CAJNJA010019225">
    <property type="protein sequence ID" value="CAE7441441.1"/>
    <property type="molecule type" value="Genomic_DNA"/>
</dbReference>
<dbReference type="InterPro" id="IPR027417">
    <property type="entry name" value="P-loop_NTPase"/>
</dbReference>
<feature type="compositionally biased region" description="Basic and acidic residues" evidence="1">
    <location>
        <begin position="1000"/>
        <end position="1009"/>
    </location>
</feature>
<feature type="region of interest" description="Disordered" evidence="1">
    <location>
        <begin position="57"/>
        <end position="80"/>
    </location>
</feature>
<evidence type="ECO:0000313" key="4">
    <source>
        <dbReference type="Proteomes" id="UP000601435"/>
    </source>
</evidence>
<dbReference type="Gene3D" id="3.40.50.300">
    <property type="entry name" value="P-loop containing nucleotide triphosphate hydrolases"/>
    <property type="match status" value="1"/>
</dbReference>
<dbReference type="PANTHER" id="PTHR43603:SF1">
    <property type="entry name" value="ZINC-REGULATED GTPASE METALLOPROTEIN ACTIVATOR 1"/>
    <property type="match status" value="1"/>
</dbReference>
<feature type="compositionally biased region" description="Low complexity" evidence="1">
    <location>
        <begin position="1036"/>
        <end position="1051"/>
    </location>
</feature>
<dbReference type="Pfam" id="PF02492">
    <property type="entry name" value="cobW"/>
    <property type="match status" value="1"/>
</dbReference>
<dbReference type="InterPro" id="IPR003495">
    <property type="entry name" value="CobW/HypB/UreG_nucleotide-bd"/>
</dbReference>
<keyword evidence="4" id="KW-1185">Reference proteome</keyword>
<dbReference type="PRINTS" id="PR01217">
    <property type="entry name" value="PRICHEXTENSN"/>
</dbReference>
<feature type="compositionally biased region" description="Low complexity" evidence="1">
    <location>
        <begin position="1177"/>
        <end position="1190"/>
    </location>
</feature>
<evidence type="ECO:0000259" key="2">
    <source>
        <dbReference type="SMART" id="SM00833"/>
    </source>
</evidence>
<feature type="compositionally biased region" description="Pro residues" evidence="1">
    <location>
        <begin position="1111"/>
        <end position="1140"/>
    </location>
</feature>
<feature type="compositionally biased region" description="Basic residues" evidence="1">
    <location>
        <begin position="942"/>
        <end position="952"/>
    </location>
</feature>
<feature type="compositionally biased region" description="Basic and acidic residues" evidence="1">
    <location>
        <begin position="953"/>
        <end position="985"/>
    </location>
</feature>
<organism evidence="3 4">
    <name type="scientific">Symbiodinium necroappetens</name>
    <dbReference type="NCBI Taxonomy" id="1628268"/>
    <lineage>
        <taxon>Eukaryota</taxon>
        <taxon>Sar</taxon>
        <taxon>Alveolata</taxon>
        <taxon>Dinophyceae</taxon>
        <taxon>Suessiales</taxon>
        <taxon>Symbiodiniaceae</taxon>
        <taxon>Symbiodinium</taxon>
    </lineage>
</organism>
<dbReference type="AlphaFoldDB" id="A0A812RH17"/>
<dbReference type="PANTHER" id="PTHR43603">
    <property type="entry name" value="COBW DOMAIN-CONTAINING PROTEIN DDB_G0274527"/>
    <property type="match status" value="1"/>
</dbReference>
<dbReference type="SUPFAM" id="SSF90002">
    <property type="entry name" value="Hypothetical protein YjiA, C-terminal domain"/>
    <property type="match status" value="1"/>
</dbReference>
<feature type="compositionally biased region" description="Pro residues" evidence="1">
    <location>
        <begin position="1052"/>
        <end position="1069"/>
    </location>
</feature>
<dbReference type="OrthoDB" id="443895at2759"/>
<evidence type="ECO:0000256" key="1">
    <source>
        <dbReference type="SAM" id="MobiDB-lite"/>
    </source>
</evidence>
<name>A0A812RH17_9DINO</name>
<dbReference type="SUPFAM" id="SSF52540">
    <property type="entry name" value="P-loop containing nucleoside triphosphate hydrolases"/>
    <property type="match status" value="1"/>
</dbReference>
<dbReference type="InterPro" id="IPR011629">
    <property type="entry name" value="CobW-like_C"/>
</dbReference>
<dbReference type="InterPro" id="IPR051927">
    <property type="entry name" value="Zn_Chap_cDPG_Synth"/>
</dbReference>
<sequence length="1224" mass="134162">MLFAAVTRRYQALVPQDATNRANGVRTKLGPILESERNWLQKNRDKLDKALEEASKLAADVGEAPPVKQENTPLSEQRAGVKDFLSSTQPECLIRGTLMGTPMTSVMTMPPMPILGTHMATPMTDVTMAPLPTQGSHMVTPMTSVTMPPMPIRGMHTVTPMTLAFVTMAAMPTQGSHKVTPMTIVTMPTPHIRGTHMVTPMTTVMTIPPMPSKTTLLKHILENKQGLKVAVIVNDMASLNWDSKLVEQAISDKKKNPRKRKKSGDPQDSGDEEAEESEASVPKLVSLQNGCICCTLREDLVEQVSEIATAEQKFDYLLIESTGISEPVPVAQTFCHSLEELEHLAQREEEHSHVAKEEQEPKNETEYKYQRALADKEQKDKQLAVRAIELQRMCRLDTMVTVADAPLIVEALCGTNEVQGGTTLATSGLTKAEVQRDQASTNGSSVNADKTVVDLMLDQLEFANTIILNKEDMLLKMPGGASLKPQVEALVKRLNPLALLVWTTFAQVEKGGRDTVLGTGRFDFEKARASAGWMQELMNVNHIPETEEYGISSVVFRAKRPFHPARLYSARDGFGLVDLATGKPTEKAKQKPFRGVIRSKGQIWMANCCAYALDWTIVGRTFSLQPARPFEAAIQEAADTYEDDPQGEGQDDILPDGWDPLWGDRETELVVIGVNIDKAAILDALEGALVTEEEFTKATADKARFEEWIETSRAYCKDLSIPFGQVLLGMDEKALRAATGDLTSRFERFRQLEDPFFNGTANSSFMEMAVRGVSSDFVRQNQPDPMELRVKVAKECKRLNLEESDYAVDPSLTGGPAVKALKMQLQRLDEVMRERVDAVLAARGRIRDLSNSLGEALEFRLAFDGELPGSEGGVVVLPKTAENEKFVNDMAEFKESSTKDVAMFTRCSSHLKELEQAYLDELGRRKPQKKVRSISSDSASRSKSRPKKKKKKEKEAKEDRKKAKKAKESRAQSPKPEHRPEHEAGNGEAAPVSPGQAWKPESKEERTNDHQPWNEAPAPWTPSGMPPPGPPPAYPPAQATPWQPPQQAAPGHPGPPPAYPYSHPPPRPQPHAHTPHAPPHAHTAPPHHPPPPGYPSYPPPPGYFPPRHEAWPPPHLAYPKPAPVPPPHYGAPPGMPPQPMAPSNDSDYRHWAKSAAPVPEAPAPYPPPNFTAPAPGPAHGAPPAYGYAPPGAGGPPTNWCGGPASESFASDPAESGLFACKVRA</sequence>